<dbReference type="AlphaFoldDB" id="A0A1Y2A871"/>
<reference evidence="1 2" key="1">
    <citation type="submission" date="2016-07" db="EMBL/GenBank/DDBJ databases">
        <title>Pervasive Adenine N6-methylation of Active Genes in Fungi.</title>
        <authorList>
            <consortium name="DOE Joint Genome Institute"/>
            <person name="Mondo S.J."/>
            <person name="Dannebaum R.O."/>
            <person name="Kuo R.C."/>
            <person name="Labutti K."/>
            <person name="Haridas S."/>
            <person name="Kuo A."/>
            <person name="Salamov A."/>
            <person name="Ahrendt S.R."/>
            <person name="Lipzen A."/>
            <person name="Sullivan W."/>
            <person name="Andreopoulos W.B."/>
            <person name="Clum A."/>
            <person name="Lindquist E."/>
            <person name="Daum C."/>
            <person name="Ramamoorthy G.K."/>
            <person name="Gryganskyi A."/>
            <person name="Culley D."/>
            <person name="Magnuson J.K."/>
            <person name="James T.Y."/>
            <person name="O'Malley M.A."/>
            <person name="Stajich J.E."/>
            <person name="Spatafora J.W."/>
            <person name="Visel A."/>
            <person name="Grigoriev I.V."/>
        </authorList>
    </citation>
    <scope>NUCLEOTIDE SEQUENCE [LARGE SCALE GENOMIC DNA]</scope>
    <source>
        <strain evidence="1 2">CBS 115471</strain>
    </source>
</reference>
<sequence length="219" mass="24831">MSADVGRRLIWRFGLRSMARAGPEVIRPREERLGRLGRAWLEFWRSEITSALTLWQERAIPREYEFDYATVKERQEETSTGDEACDVTECANTTKTLKTACRPALLHLGGTEGRVRPARNQADAYPSLVGRLQCLHAHGDAQRAKKVRARNVVRPFEQVLIGSCAPLPRTQDRHTNNSMSRVICPQLFEQRWDGVISPACEIRHLGGRHLCPHVILVGN</sequence>
<organism evidence="1 2">
    <name type="scientific">Clohesyomyces aquaticus</name>
    <dbReference type="NCBI Taxonomy" id="1231657"/>
    <lineage>
        <taxon>Eukaryota</taxon>
        <taxon>Fungi</taxon>
        <taxon>Dikarya</taxon>
        <taxon>Ascomycota</taxon>
        <taxon>Pezizomycotina</taxon>
        <taxon>Dothideomycetes</taxon>
        <taxon>Pleosporomycetidae</taxon>
        <taxon>Pleosporales</taxon>
        <taxon>Lindgomycetaceae</taxon>
        <taxon>Clohesyomyces</taxon>
    </lineage>
</organism>
<proteinExistence type="predicted"/>
<comment type="caution">
    <text evidence="1">The sequence shown here is derived from an EMBL/GenBank/DDBJ whole genome shotgun (WGS) entry which is preliminary data.</text>
</comment>
<keyword evidence="2" id="KW-1185">Reference proteome</keyword>
<evidence type="ECO:0000313" key="1">
    <source>
        <dbReference type="EMBL" id="ORY18708.1"/>
    </source>
</evidence>
<protein>
    <submittedName>
        <fullName evidence="1">Uncharacterized protein</fullName>
    </submittedName>
</protein>
<evidence type="ECO:0000313" key="2">
    <source>
        <dbReference type="Proteomes" id="UP000193144"/>
    </source>
</evidence>
<name>A0A1Y2A871_9PLEO</name>
<gene>
    <name evidence="1" type="ORF">BCR34DRAFT_292385</name>
</gene>
<dbReference type="EMBL" id="MCFA01000005">
    <property type="protein sequence ID" value="ORY18708.1"/>
    <property type="molecule type" value="Genomic_DNA"/>
</dbReference>
<dbReference type="Proteomes" id="UP000193144">
    <property type="component" value="Unassembled WGS sequence"/>
</dbReference>
<accession>A0A1Y2A871</accession>